<comment type="caution">
    <text evidence="1">The sequence shown here is derived from an EMBL/GenBank/DDBJ whole genome shotgun (WGS) entry which is preliminary data.</text>
</comment>
<reference evidence="1" key="1">
    <citation type="submission" date="2019-05" db="EMBL/GenBank/DDBJ databases">
        <title>The de novo reference genome and transcriptome assemblies of the wild tomato species Solanum chilense.</title>
        <authorList>
            <person name="Stam R."/>
            <person name="Nosenko T."/>
            <person name="Hoerger A.C."/>
            <person name="Stephan W."/>
            <person name="Seidel M.A."/>
            <person name="Kuhn J.M.M."/>
            <person name="Haberer G."/>
            <person name="Tellier A."/>
        </authorList>
    </citation>
    <scope>NUCLEOTIDE SEQUENCE</scope>
    <source>
        <tissue evidence="1">Mature leaves</tissue>
    </source>
</reference>
<evidence type="ECO:0000313" key="1">
    <source>
        <dbReference type="EMBL" id="TMX05706.1"/>
    </source>
</evidence>
<dbReference type="EMBL" id="RXGB01000020">
    <property type="protein sequence ID" value="TMX05706.1"/>
    <property type="molecule type" value="Genomic_DNA"/>
</dbReference>
<proteinExistence type="predicted"/>
<dbReference type="AlphaFoldDB" id="A0A6N2CGL2"/>
<sequence length="72" mass="8036">MKTQKNYAEIADVMTYGALDGPSTPRWSVGGNRRLKKMLLKEDCGILTMCGNTESIDGPTSPQWNVLHIRHC</sequence>
<accession>A0A6N2CGL2</accession>
<organism evidence="1">
    <name type="scientific">Solanum chilense</name>
    <name type="common">Tomato</name>
    <name type="synonym">Lycopersicon chilense</name>
    <dbReference type="NCBI Taxonomy" id="4083"/>
    <lineage>
        <taxon>Eukaryota</taxon>
        <taxon>Viridiplantae</taxon>
        <taxon>Streptophyta</taxon>
        <taxon>Embryophyta</taxon>
        <taxon>Tracheophyta</taxon>
        <taxon>Spermatophyta</taxon>
        <taxon>Magnoliopsida</taxon>
        <taxon>eudicotyledons</taxon>
        <taxon>Gunneridae</taxon>
        <taxon>Pentapetalae</taxon>
        <taxon>asterids</taxon>
        <taxon>lamiids</taxon>
        <taxon>Solanales</taxon>
        <taxon>Solanaceae</taxon>
        <taxon>Solanoideae</taxon>
        <taxon>Solaneae</taxon>
        <taxon>Solanum</taxon>
        <taxon>Solanum subgen. Lycopersicon</taxon>
    </lineage>
</organism>
<protein>
    <submittedName>
        <fullName evidence="1">Uncharacterized protein</fullName>
    </submittedName>
</protein>
<name>A0A6N2CGL2_SOLCI</name>
<gene>
    <name evidence="1" type="ORF">EJD97_006914</name>
</gene>